<dbReference type="InterPro" id="IPR036388">
    <property type="entry name" value="WH-like_DNA-bd_sf"/>
</dbReference>
<gene>
    <name evidence="2" type="ORF">CDL26_00925</name>
</gene>
<accession>A0A2N5PJE4</accession>
<dbReference type="Gene3D" id="1.10.10.10">
    <property type="entry name" value="Winged helix-like DNA-binding domain superfamily/Winged helix DNA-binding domain"/>
    <property type="match status" value="1"/>
</dbReference>
<dbReference type="InterPro" id="IPR007421">
    <property type="entry name" value="Schlafen_AlbA_2_dom"/>
</dbReference>
<organism evidence="2 3">
    <name type="scientific">Mediterraneibacter gnavus</name>
    <name type="common">Ruminococcus gnavus</name>
    <dbReference type="NCBI Taxonomy" id="33038"/>
    <lineage>
        <taxon>Bacteria</taxon>
        <taxon>Bacillati</taxon>
        <taxon>Bacillota</taxon>
        <taxon>Clostridia</taxon>
        <taxon>Lachnospirales</taxon>
        <taxon>Lachnospiraceae</taxon>
        <taxon>Mediterraneibacter</taxon>
    </lineage>
</organism>
<dbReference type="Pfam" id="PF13749">
    <property type="entry name" value="HATPase_c_4"/>
    <property type="match status" value="1"/>
</dbReference>
<dbReference type="SUPFAM" id="SSF46785">
    <property type="entry name" value="Winged helix' DNA-binding domain"/>
    <property type="match status" value="1"/>
</dbReference>
<dbReference type="EMBL" id="NIHS01000001">
    <property type="protein sequence ID" value="PLT75259.1"/>
    <property type="molecule type" value="Genomic_DNA"/>
</dbReference>
<comment type="caution">
    <text evidence="2">The sequence shown here is derived from an EMBL/GenBank/DDBJ whole genome shotgun (WGS) entry which is preliminary data.</text>
</comment>
<dbReference type="InterPro" id="IPR038475">
    <property type="entry name" value="RecG_C_sf"/>
</dbReference>
<dbReference type="AlphaFoldDB" id="A0A2N5PJE4"/>
<name>A0A2N5PJE4_MEDGN</name>
<evidence type="ECO:0000313" key="3">
    <source>
        <dbReference type="Proteomes" id="UP000234891"/>
    </source>
</evidence>
<dbReference type="GO" id="GO:0005524">
    <property type="term" value="F:ATP binding"/>
    <property type="evidence" value="ECO:0007669"/>
    <property type="project" value="UniProtKB-KW"/>
</dbReference>
<evidence type="ECO:0000259" key="1">
    <source>
        <dbReference type="Pfam" id="PF04326"/>
    </source>
</evidence>
<dbReference type="Pfam" id="PF13412">
    <property type="entry name" value="HTH_24"/>
    <property type="match status" value="1"/>
</dbReference>
<keyword evidence="2" id="KW-0547">Nucleotide-binding</keyword>
<protein>
    <submittedName>
        <fullName evidence="2">ATP-binding protein</fullName>
    </submittedName>
</protein>
<sequence>MAEESLFAGESKNIEYKVAVPKKSEKYMKTVVAFANGNGGKIVFGIDDKTLEIVGMDEDNIFKTMDAITNAISDSCEPRIRPDVTLQTVNDRTVIVVEILPGAMRPYYIKSEGMIEGTYMRVSGTTRPVEEYMLKELILEGQNRYFDSEPCRELQITDEDIQNLCKIMKETAIKNTWQDSEKVKIKDITKNTLLSWGILTEVQGEIFPTNAYALLTGQLRMQPIIQCGFFKGKDRAYFVDRREFDGPIQNQVDAAYQYVLEKINMGMQIHGIYRQDVYELPTDSVRELIANAVAHRSYLEPGNIQVAIFDDRLEVTSPGMLLNNVSIKKMIEGYSKPRNPAIANAFAYMKIIEKWGTGIPRIFRECRDYGLPDPELIDFDGDFRVNMYRNNTNKASNESTNESINESISESLNSDEAVIMAIIKSNPQISQKEMATKSGFSRSKIQRILKVLQGKKVLYREGARKNGYWKIL</sequence>
<dbReference type="Proteomes" id="UP000234891">
    <property type="component" value="Unassembled WGS sequence"/>
</dbReference>
<reference evidence="2 3" key="1">
    <citation type="journal article" date="2017" name="Genome Med.">
        <title>A novel Ruminococcus gnavus clade enriched in inflammatory bowel disease patients.</title>
        <authorList>
            <person name="Hall A.B."/>
            <person name="Yassour M."/>
            <person name="Sauk J."/>
            <person name="Garner A."/>
            <person name="Jiang X."/>
            <person name="Arthur T."/>
            <person name="Lagoudas G.K."/>
            <person name="Vatanen T."/>
            <person name="Fornelos N."/>
            <person name="Wilson R."/>
            <person name="Bertha M."/>
            <person name="Cohen M."/>
            <person name="Garber J."/>
            <person name="Khalili H."/>
            <person name="Gevers D."/>
            <person name="Ananthakrishnan A.N."/>
            <person name="Kugathasan S."/>
            <person name="Lander E.S."/>
            <person name="Blainey P."/>
            <person name="Vlamakis H."/>
            <person name="Xavier R.J."/>
            <person name="Huttenhower C."/>
        </authorList>
    </citation>
    <scope>NUCLEOTIDE SEQUENCE [LARGE SCALE GENOMIC DNA]</scope>
    <source>
        <strain evidence="2 3">RJX1124</strain>
    </source>
</reference>
<dbReference type="PANTHER" id="PTHR30595">
    <property type="entry name" value="GLPR-RELATED TRANSCRIPTIONAL REPRESSOR"/>
    <property type="match status" value="1"/>
</dbReference>
<dbReference type="Pfam" id="PF04326">
    <property type="entry name" value="SLFN_AlbA_2"/>
    <property type="match status" value="1"/>
</dbReference>
<dbReference type="Gene3D" id="3.30.565.60">
    <property type="match status" value="1"/>
</dbReference>
<proteinExistence type="predicted"/>
<feature type="domain" description="Schlafen AlbA-2" evidence="1">
    <location>
        <begin position="10"/>
        <end position="129"/>
    </location>
</feature>
<dbReference type="Gene3D" id="3.30.950.30">
    <property type="entry name" value="Schlafen, AAA domain"/>
    <property type="match status" value="1"/>
</dbReference>
<dbReference type="InterPro" id="IPR036390">
    <property type="entry name" value="WH_DNA-bd_sf"/>
</dbReference>
<evidence type="ECO:0000313" key="2">
    <source>
        <dbReference type="EMBL" id="PLT75259.1"/>
    </source>
</evidence>
<dbReference type="InterPro" id="IPR038461">
    <property type="entry name" value="Schlafen_AlbA_2_dom_sf"/>
</dbReference>
<dbReference type="PANTHER" id="PTHR30595:SF6">
    <property type="entry name" value="SCHLAFEN ALBA-2 DOMAIN-CONTAINING PROTEIN"/>
    <property type="match status" value="1"/>
</dbReference>
<keyword evidence="2" id="KW-0067">ATP-binding</keyword>
<dbReference type="RefSeq" id="WP_101869889.1">
    <property type="nucleotide sequence ID" value="NZ_NIHS01000001.1"/>
</dbReference>